<dbReference type="EMBL" id="ML979117">
    <property type="protein sequence ID" value="KAF1922117.1"/>
    <property type="molecule type" value="Genomic_DNA"/>
</dbReference>
<proteinExistence type="predicted"/>
<dbReference type="Gene3D" id="3.10.28.10">
    <property type="entry name" value="Homing endonucleases"/>
    <property type="match status" value="1"/>
</dbReference>
<keyword evidence="2" id="KW-1185">Reference proteome</keyword>
<evidence type="ECO:0000313" key="2">
    <source>
        <dbReference type="Proteomes" id="UP000800082"/>
    </source>
</evidence>
<feature type="non-terminal residue" evidence="1">
    <location>
        <position position="1"/>
    </location>
</feature>
<dbReference type="SUPFAM" id="SSF55608">
    <property type="entry name" value="Homing endonucleases"/>
    <property type="match status" value="2"/>
</dbReference>
<accession>A0A6A5R8E7</accession>
<organism evidence="1 2">
    <name type="scientific">Didymella exigua CBS 183.55</name>
    <dbReference type="NCBI Taxonomy" id="1150837"/>
    <lineage>
        <taxon>Eukaryota</taxon>
        <taxon>Fungi</taxon>
        <taxon>Dikarya</taxon>
        <taxon>Ascomycota</taxon>
        <taxon>Pezizomycotina</taxon>
        <taxon>Dothideomycetes</taxon>
        <taxon>Pleosporomycetidae</taxon>
        <taxon>Pleosporales</taxon>
        <taxon>Pleosporineae</taxon>
        <taxon>Didymellaceae</taxon>
        <taxon>Didymella</taxon>
    </lineage>
</organism>
<dbReference type="InterPro" id="IPR027434">
    <property type="entry name" value="Homing_endonucl"/>
</dbReference>
<dbReference type="Proteomes" id="UP000800082">
    <property type="component" value="Unassembled WGS sequence"/>
</dbReference>
<dbReference type="AlphaFoldDB" id="A0A6A5R8E7"/>
<name>A0A6A5R8E7_9PLEO</name>
<dbReference type="GeneID" id="54355166"/>
<evidence type="ECO:0000313" key="1">
    <source>
        <dbReference type="EMBL" id="KAF1922117.1"/>
    </source>
</evidence>
<dbReference type="RefSeq" id="XP_033442371.1">
    <property type="nucleotide sequence ID" value="XM_033597499.1"/>
</dbReference>
<sequence length="208" mass="23952">LLPTIGTVNSNALKKVNKNVRFHKEDYLSIPSSFLSFLLGFIDGDEYIHSVLNIGKITIYKDNRSPTCKLIINKTDLQEVLFPLLLHHNLFFLTETRNNQFNTAMLILEQDIKRFDNIPNIIGFTMAEGSFFIKSNNDGCFQLKQRIHTSLFESFKLVFNTDRKIDIEKNMYNQFSVSSKNDIQTVINFFSFSGLHPLVGLKGISYLK</sequence>
<protein>
    <recommendedName>
        <fullName evidence="3">Homing endonuclease LAGLIDADG domain-containing protein</fullName>
    </recommendedName>
</protein>
<reference evidence="1" key="1">
    <citation type="journal article" date="2020" name="Stud. Mycol.">
        <title>101 Dothideomycetes genomes: a test case for predicting lifestyles and emergence of pathogens.</title>
        <authorList>
            <person name="Haridas S."/>
            <person name="Albert R."/>
            <person name="Binder M."/>
            <person name="Bloem J."/>
            <person name="Labutti K."/>
            <person name="Salamov A."/>
            <person name="Andreopoulos B."/>
            <person name="Baker S."/>
            <person name="Barry K."/>
            <person name="Bills G."/>
            <person name="Bluhm B."/>
            <person name="Cannon C."/>
            <person name="Castanera R."/>
            <person name="Culley D."/>
            <person name="Daum C."/>
            <person name="Ezra D."/>
            <person name="Gonzalez J."/>
            <person name="Henrissat B."/>
            <person name="Kuo A."/>
            <person name="Liang C."/>
            <person name="Lipzen A."/>
            <person name="Lutzoni F."/>
            <person name="Magnuson J."/>
            <person name="Mondo S."/>
            <person name="Nolan M."/>
            <person name="Ohm R."/>
            <person name="Pangilinan J."/>
            <person name="Park H.-J."/>
            <person name="Ramirez L."/>
            <person name="Alfaro M."/>
            <person name="Sun H."/>
            <person name="Tritt A."/>
            <person name="Yoshinaga Y."/>
            <person name="Zwiers L.-H."/>
            <person name="Turgeon B."/>
            <person name="Goodwin S."/>
            <person name="Spatafora J."/>
            <person name="Crous P."/>
            <person name="Grigoriev I."/>
        </authorList>
    </citation>
    <scope>NUCLEOTIDE SEQUENCE</scope>
    <source>
        <strain evidence="1">CBS 183.55</strain>
    </source>
</reference>
<dbReference type="OrthoDB" id="3701758at2759"/>
<evidence type="ECO:0008006" key="3">
    <source>
        <dbReference type="Google" id="ProtNLM"/>
    </source>
</evidence>
<gene>
    <name evidence="1" type="ORF">M421DRAFT_79529</name>
</gene>